<evidence type="ECO:0000256" key="3">
    <source>
        <dbReference type="ARBA" id="ARBA00022676"/>
    </source>
</evidence>
<evidence type="ECO:0000259" key="12">
    <source>
        <dbReference type="Pfam" id="PF04101"/>
    </source>
</evidence>
<gene>
    <name evidence="10" type="primary">murG</name>
    <name evidence="13" type="ORF">A2815_00845</name>
</gene>
<comment type="pathway">
    <text evidence="10">Cell wall biogenesis; peptidoglycan biosynthesis.</text>
</comment>
<accession>A0A1G2FBH8</accession>
<dbReference type="SUPFAM" id="SSF53756">
    <property type="entry name" value="UDP-Glycosyltransferase/glycogen phosphorylase"/>
    <property type="match status" value="1"/>
</dbReference>
<comment type="similarity">
    <text evidence="10">Belongs to the glycosyltransferase 28 family. MurG subfamily.</text>
</comment>
<name>A0A1G2FBH8_9BACT</name>
<keyword evidence="6 10" id="KW-0573">Peptidoglycan synthesis</keyword>
<feature type="binding site" evidence="10">
    <location>
        <begin position="10"/>
        <end position="12"/>
    </location>
    <ligand>
        <name>UDP-N-acetyl-alpha-D-glucosamine</name>
        <dbReference type="ChEBI" id="CHEBI:57705"/>
    </ligand>
</feature>
<dbReference type="GO" id="GO:0071555">
    <property type="term" value="P:cell wall organization"/>
    <property type="evidence" value="ECO:0007669"/>
    <property type="project" value="UniProtKB-KW"/>
</dbReference>
<feature type="domain" description="Glycosyltransferase family 28 N-terminal" evidence="11">
    <location>
        <begin position="3"/>
        <end position="145"/>
    </location>
</feature>
<organism evidence="13 14">
    <name type="scientific">Candidatus Portnoybacteria bacterium RIFCSPHIGHO2_01_FULL_40_12b</name>
    <dbReference type="NCBI Taxonomy" id="1801994"/>
    <lineage>
        <taxon>Bacteria</taxon>
        <taxon>Candidatus Portnoyibacteriota</taxon>
    </lineage>
</organism>
<dbReference type="Gene3D" id="3.40.50.2000">
    <property type="entry name" value="Glycogen Phosphorylase B"/>
    <property type="match status" value="2"/>
</dbReference>
<protein>
    <recommendedName>
        <fullName evidence="10">UDP-N-acetylglucosamine--N-acetylmuramyl-(pentapeptide) pyrophosphoryl-undecaprenol N-acetylglucosamine transferase</fullName>
        <ecNumber evidence="10">2.4.1.227</ecNumber>
    </recommendedName>
    <alternativeName>
        <fullName evidence="10">Undecaprenyl-PP-MurNAc-pentapeptide-UDPGlcNAc GlcNAc transferase</fullName>
    </alternativeName>
</protein>
<comment type="caution">
    <text evidence="13">The sequence shown here is derived from an EMBL/GenBank/DDBJ whole genome shotgun (WGS) entry which is preliminary data.</text>
</comment>
<dbReference type="AlphaFoldDB" id="A0A1G2FBH8"/>
<evidence type="ECO:0000313" key="14">
    <source>
        <dbReference type="Proteomes" id="UP000176974"/>
    </source>
</evidence>
<dbReference type="GO" id="GO:0005886">
    <property type="term" value="C:plasma membrane"/>
    <property type="evidence" value="ECO:0007669"/>
    <property type="project" value="UniProtKB-SubCell"/>
</dbReference>
<keyword evidence="1 10" id="KW-1003">Cell membrane</keyword>
<comment type="caution">
    <text evidence="10">Lacks conserved residue(s) required for the propagation of feature annotation.</text>
</comment>
<dbReference type="EC" id="2.4.1.227" evidence="10"/>
<dbReference type="Pfam" id="PF04101">
    <property type="entry name" value="Glyco_tran_28_C"/>
    <property type="match status" value="1"/>
</dbReference>
<evidence type="ECO:0000313" key="13">
    <source>
        <dbReference type="EMBL" id="OGZ34911.1"/>
    </source>
</evidence>
<reference evidence="13 14" key="1">
    <citation type="journal article" date="2016" name="Nat. Commun.">
        <title>Thousands of microbial genomes shed light on interconnected biogeochemical processes in an aquifer system.</title>
        <authorList>
            <person name="Anantharaman K."/>
            <person name="Brown C.T."/>
            <person name="Hug L.A."/>
            <person name="Sharon I."/>
            <person name="Castelle C.J."/>
            <person name="Probst A.J."/>
            <person name="Thomas B.C."/>
            <person name="Singh A."/>
            <person name="Wilkins M.J."/>
            <person name="Karaoz U."/>
            <person name="Brodie E.L."/>
            <person name="Williams K.H."/>
            <person name="Hubbard S.S."/>
            <person name="Banfield J.F."/>
        </authorList>
    </citation>
    <scope>NUCLEOTIDE SEQUENCE [LARGE SCALE GENOMIC DNA]</scope>
</reference>
<keyword evidence="9 10" id="KW-0961">Cell wall biogenesis/degradation</keyword>
<comment type="catalytic activity">
    <reaction evidence="10">
        <text>di-trans,octa-cis-undecaprenyl diphospho-N-acetyl-alpha-D-muramoyl-L-alanyl-D-glutamyl-meso-2,6-diaminopimeloyl-D-alanyl-D-alanine + UDP-N-acetyl-alpha-D-glucosamine = di-trans,octa-cis-undecaprenyl diphospho-[N-acetyl-alpha-D-glucosaminyl-(1-&gt;4)]-N-acetyl-alpha-D-muramoyl-L-alanyl-D-glutamyl-meso-2,6-diaminopimeloyl-D-alanyl-D-alanine + UDP + H(+)</text>
        <dbReference type="Rhea" id="RHEA:31227"/>
        <dbReference type="ChEBI" id="CHEBI:15378"/>
        <dbReference type="ChEBI" id="CHEBI:57705"/>
        <dbReference type="ChEBI" id="CHEBI:58223"/>
        <dbReference type="ChEBI" id="CHEBI:61387"/>
        <dbReference type="ChEBI" id="CHEBI:61388"/>
        <dbReference type="EC" id="2.4.1.227"/>
    </reaction>
</comment>
<evidence type="ECO:0000256" key="7">
    <source>
        <dbReference type="ARBA" id="ARBA00023136"/>
    </source>
</evidence>
<dbReference type="InterPro" id="IPR004276">
    <property type="entry name" value="GlycoTrans_28_N"/>
</dbReference>
<dbReference type="Proteomes" id="UP000176974">
    <property type="component" value="Unassembled WGS sequence"/>
</dbReference>
<dbReference type="CDD" id="cd03785">
    <property type="entry name" value="GT28_MurG"/>
    <property type="match status" value="1"/>
</dbReference>
<keyword evidence="8 10" id="KW-0131">Cell cycle</keyword>
<evidence type="ECO:0000256" key="2">
    <source>
        <dbReference type="ARBA" id="ARBA00022618"/>
    </source>
</evidence>
<evidence type="ECO:0000256" key="10">
    <source>
        <dbReference type="HAMAP-Rule" id="MF_00033"/>
    </source>
</evidence>
<comment type="function">
    <text evidence="10">Cell wall formation. Catalyzes the transfer of a GlcNAc subunit on undecaprenyl-pyrophosphoryl-MurNAc-pentapeptide (lipid intermediate I) to form undecaprenyl-pyrophosphoryl-MurNAc-(pentapeptide)GlcNAc (lipid intermediate II).</text>
</comment>
<comment type="subcellular location">
    <subcellularLocation>
        <location evidence="10">Cell membrane</location>
        <topology evidence="10">Peripheral membrane protein</topology>
        <orientation evidence="10">Cytoplasmic side</orientation>
    </subcellularLocation>
</comment>
<dbReference type="InterPro" id="IPR007235">
    <property type="entry name" value="Glyco_trans_28_C"/>
</dbReference>
<dbReference type="InterPro" id="IPR006009">
    <property type="entry name" value="GlcNAc_MurG"/>
</dbReference>
<keyword evidence="4 10" id="KW-0808">Transferase</keyword>
<feature type="domain" description="Glycosyl transferase family 28 C-terminal" evidence="12">
    <location>
        <begin position="203"/>
        <end position="360"/>
    </location>
</feature>
<dbReference type="Pfam" id="PF03033">
    <property type="entry name" value="Glyco_transf_28"/>
    <property type="match status" value="1"/>
</dbReference>
<dbReference type="PANTHER" id="PTHR21015">
    <property type="entry name" value="UDP-N-ACETYLGLUCOSAMINE--N-ACETYLMURAMYL-(PENTAPEPTIDE) PYROPHOSPHORYL-UNDECAPRENOL N-ACETYLGLUCOSAMINE TRANSFERASE 1"/>
    <property type="match status" value="1"/>
</dbReference>
<keyword evidence="2 10" id="KW-0132">Cell division</keyword>
<evidence type="ECO:0000259" key="11">
    <source>
        <dbReference type="Pfam" id="PF03033"/>
    </source>
</evidence>
<dbReference type="PANTHER" id="PTHR21015:SF27">
    <property type="entry name" value="UDP-N-ACETYLGLUCOSAMINE--N-ACETYLMURAMYL-(PENTAPEPTIDE) PYROPHOSPHORYL-UNDECAPRENOL N-ACETYLGLUCOSAMINE TRANSFERASE"/>
    <property type="match status" value="1"/>
</dbReference>
<dbReference type="HAMAP" id="MF_00033">
    <property type="entry name" value="MurG"/>
    <property type="match status" value="1"/>
</dbReference>
<evidence type="ECO:0000256" key="8">
    <source>
        <dbReference type="ARBA" id="ARBA00023306"/>
    </source>
</evidence>
<feature type="binding site" evidence="10">
    <location>
        <position position="310"/>
    </location>
    <ligand>
        <name>UDP-N-acetyl-alpha-D-glucosamine</name>
        <dbReference type="ChEBI" id="CHEBI:57705"/>
    </ligand>
</feature>
<dbReference type="UniPathway" id="UPA00219"/>
<evidence type="ECO:0000256" key="6">
    <source>
        <dbReference type="ARBA" id="ARBA00022984"/>
    </source>
</evidence>
<evidence type="ECO:0000256" key="1">
    <source>
        <dbReference type="ARBA" id="ARBA00022475"/>
    </source>
</evidence>
<dbReference type="GO" id="GO:0051991">
    <property type="term" value="F:UDP-N-acetyl-D-glucosamine:N-acetylmuramoyl-L-alanyl-D-glutamyl-meso-2,6-diaminopimelyl-D-alanyl-D-alanine-diphosphoundecaprenol 4-beta-N-acetylglucosaminlytransferase activity"/>
    <property type="evidence" value="ECO:0007669"/>
    <property type="project" value="RHEA"/>
</dbReference>
<dbReference type="NCBIfam" id="TIGR01133">
    <property type="entry name" value="murG"/>
    <property type="match status" value="1"/>
</dbReference>
<sequence>MRILFTGGGSGGHLSPITAVARQLKEIASEKNIDLRLFYLGPSDFVNEFLEKEDIKVKTILAGKLRRYFSFKTILDILKIPIGLIQAILFVYAWMPDVIFSKGGYGSVPAVFAGWLFRIPILIHESDAIPGLANRLGGRLVKKIALSFSSSKKYFPLEKTALIGNPIRLDLSYKNKEEGRKVFEISSDKPSAFSSEKVMDKPIILIMGSSQGAEAINEMVLKTLSQLLEKYEIIHICGQKNYEKHKEKIGPTLPKEYHLYPFLREDQLRYGYTLADLIISRAGASSIFEIAAAQKPSILIPLPTAASDHQRENAFEYAKSGGAVILEQTNLTPHLFLTEISRILDNQELAQKMGEGAKSFSTPEAGQKIAEELLNLLKYC</sequence>
<dbReference type="EMBL" id="MHMY01000023">
    <property type="protein sequence ID" value="OGZ34911.1"/>
    <property type="molecule type" value="Genomic_DNA"/>
</dbReference>
<feature type="binding site" evidence="10">
    <location>
        <position position="210"/>
    </location>
    <ligand>
        <name>UDP-N-acetyl-alpha-D-glucosamine</name>
        <dbReference type="ChEBI" id="CHEBI:57705"/>
    </ligand>
</feature>
<evidence type="ECO:0000256" key="5">
    <source>
        <dbReference type="ARBA" id="ARBA00022960"/>
    </source>
</evidence>
<keyword evidence="5 10" id="KW-0133">Cell shape</keyword>
<dbReference type="GO" id="GO:0008360">
    <property type="term" value="P:regulation of cell shape"/>
    <property type="evidence" value="ECO:0007669"/>
    <property type="project" value="UniProtKB-KW"/>
</dbReference>
<dbReference type="GO" id="GO:0051301">
    <property type="term" value="P:cell division"/>
    <property type="evidence" value="ECO:0007669"/>
    <property type="project" value="UniProtKB-KW"/>
</dbReference>
<dbReference type="GO" id="GO:0005975">
    <property type="term" value="P:carbohydrate metabolic process"/>
    <property type="evidence" value="ECO:0007669"/>
    <property type="project" value="InterPro"/>
</dbReference>
<dbReference type="GO" id="GO:0009252">
    <property type="term" value="P:peptidoglycan biosynthetic process"/>
    <property type="evidence" value="ECO:0007669"/>
    <property type="project" value="UniProtKB-UniRule"/>
</dbReference>
<keyword evidence="7 10" id="KW-0472">Membrane</keyword>
<evidence type="ECO:0000256" key="4">
    <source>
        <dbReference type="ARBA" id="ARBA00022679"/>
    </source>
</evidence>
<evidence type="ECO:0000256" key="9">
    <source>
        <dbReference type="ARBA" id="ARBA00023316"/>
    </source>
</evidence>
<proteinExistence type="inferred from homology"/>
<dbReference type="GO" id="GO:0050511">
    <property type="term" value="F:undecaprenyldiphospho-muramoylpentapeptide beta-N-acetylglucosaminyltransferase activity"/>
    <property type="evidence" value="ECO:0007669"/>
    <property type="project" value="UniProtKB-UniRule"/>
</dbReference>
<keyword evidence="3 10" id="KW-0328">Glycosyltransferase</keyword>
<feature type="binding site" evidence="10">
    <location>
        <position position="168"/>
    </location>
    <ligand>
        <name>UDP-N-acetyl-alpha-D-glucosamine</name>
        <dbReference type="ChEBI" id="CHEBI:57705"/>
    </ligand>
</feature>